<feature type="signal peptide" evidence="1">
    <location>
        <begin position="1"/>
        <end position="33"/>
    </location>
</feature>
<dbReference type="Proteomes" id="UP000075901">
    <property type="component" value="Unassembled WGS sequence"/>
</dbReference>
<keyword evidence="1" id="KW-0732">Signal</keyword>
<dbReference type="VEuPathDB" id="VectorBase:AMAM018517"/>
<organism evidence="2 3">
    <name type="scientific">Anopheles maculatus</name>
    <dbReference type="NCBI Taxonomy" id="74869"/>
    <lineage>
        <taxon>Eukaryota</taxon>
        <taxon>Metazoa</taxon>
        <taxon>Ecdysozoa</taxon>
        <taxon>Arthropoda</taxon>
        <taxon>Hexapoda</taxon>
        <taxon>Insecta</taxon>
        <taxon>Pterygota</taxon>
        <taxon>Neoptera</taxon>
        <taxon>Endopterygota</taxon>
        <taxon>Diptera</taxon>
        <taxon>Nematocera</taxon>
        <taxon>Culicoidea</taxon>
        <taxon>Culicidae</taxon>
        <taxon>Anophelinae</taxon>
        <taxon>Anopheles</taxon>
        <taxon>Anopheles maculatus group</taxon>
    </lineage>
</organism>
<evidence type="ECO:0000256" key="1">
    <source>
        <dbReference type="SAM" id="SignalP"/>
    </source>
</evidence>
<reference evidence="2" key="2">
    <citation type="submission" date="2020-05" db="UniProtKB">
        <authorList>
            <consortium name="EnsemblMetazoa"/>
        </authorList>
    </citation>
    <scope>IDENTIFICATION</scope>
    <source>
        <strain evidence="2">maculatus3</strain>
    </source>
</reference>
<keyword evidence="3" id="KW-1185">Reference proteome</keyword>
<dbReference type="AlphaFoldDB" id="A0A182T2X1"/>
<evidence type="ECO:0000313" key="2">
    <source>
        <dbReference type="EnsemblMetazoa" id="AMAM018517-PA"/>
    </source>
</evidence>
<accession>A0A182T2X1</accession>
<evidence type="ECO:0000313" key="3">
    <source>
        <dbReference type="Proteomes" id="UP000075901"/>
    </source>
</evidence>
<feature type="chain" id="PRO_5008136384" evidence="1">
    <location>
        <begin position="34"/>
        <end position="107"/>
    </location>
</feature>
<proteinExistence type="predicted"/>
<sequence length="107" mass="12248">MFRKSGRTQLLLPSKALMVLLCCASTGLPCARATYVRMGQSAEVRLPTPQATSCSDLFSIDHEDSYRKQYEGTLVLRPNVTIRYVQLVVQFDREVEQLTVRYCNNWN</sequence>
<protein>
    <submittedName>
        <fullName evidence="2">GD_N domain-containing protein</fullName>
    </submittedName>
</protein>
<name>A0A182T2X1_9DIPT</name>
<dbReference type="EnsemblMetazoa" id="AMAM018517-RA">
    <property type="protein sequence ID" value="AMAM018517-PA"/>
    <property type="gene ID" value="AMAM018517"/>
</dbReference>
<reference evidence="3" key="1">
    <citation type="submission" date="2013-09" db="EMBL/GenBank/DDBJ databases">
        <title>The Genome Sequence of Anopheles maculatus species B.</title>
        <authorList>
            <consortium name="The Broad Institute Genomics Platform"/>
            <person name="Neafsey D.E."/>
            <person name="Besansky N."/>
            <person name="Howell P."/>
            <person name="Walton C."/>
            <person name="Young S.K."/>
            <person name="Zeng Q."/>
            <person name="Gargeya S."/>
            <person name="Fitzgerald M."/>
            <person name="Haas B."/>
            <person name="Abouelleil A."/>
            <person name="Allen A.W."/>
            <person name="Alvarado L."/>
            <person name="Arachchi H.M."/>
            <person name="Berlin A.M."/>
            <person name="Chapman S.B."/>
            <person name="Gainer-Dewar J."/>
            <person name="Goldberg J."/>
            <person name="Griggs A."/>
            <person name="Gujja S."/>
            <person name="Hansen M."/>
            <person name="Howarth C."/>
            <person name="Imamovic A."/>
            <person name="Ireland A."/>
            <person name="Larimer J."/>
            <person name="McCowan C."/>
            <person name="Murphy C."/>
            <person name="Pearson M."/>
            <person name="Poon T.W."/>
            <person name="Priest M."/>
            <person name="Roberts A."/>
            <person name="Saif S."/>
            <person name="Shea T."/>
            <person name="Sisk P."/>
            <person name="Sykes S."/>
            <person name="Wortman J."/>
            <person name="Nusbaum C."/>
            <person name="Birren B."/>
        </authorList>
    </citation>
    <scope>NUCLEOTIDE SEQUENCE [LARGE SCALE GENOMIC DNA]</scope>
    <source>
        <strain evidence="3">maculatus3</strain>
    </source>
</reference>